<keyword evidence="1" id="KW-0378">Hydrolase</keyword>
<proteinExistence type="predicted"/>
<reference evidence="1" key="1">
    <citation type="submission" date="2020-01" db="EMBL/GenBank/DDBJ databases">
        <title>Insect and environment-associated Actinomycetes.</title>
        <authorList>
            <person name="Currrie C."/>
            <person name="Chevrette M."/>
            <person name="Carlson C."/>
            <person name="Stubbendieck R."/>
            <person name="Wendt-Pienkowski E."/>
        </authorList>
    </citation>
    <scope>NUCLEOTIDE SEQUENCE</scope>
    <source>
        <strain evidence="1">SID7499</strain>
    </source>
</reference>
<dbReference type="GO" id="GO:0004177">
    <property type="term" value="F:aminopeptidase activity"/>
    <property type="evidence" value="ECO:0007669"/>
    <property type="project" value="UniProtKB-KW"/>
</dbReference>
<name>A0A6G3WSB9_9ACTN</name>
<sequence length="129" mass="13616">MPGENLSRDEAQTRAELLTVDGYEVDLDLRSAVGEPEGADVGEGEAGPRTFRSLTTIRFRSARAGASTFADLVAPGVDAVTLNGTALDPAVVFDGTRVTLDGLVEGENTLVVDARCAYSRTGEGMHRFV</sequence>
<organism evidence="1">
    <name type="scientific">Streptomyces sp. SID7499</name>
    <dbReference type="NCBI Taxonomy" id="2706086"/>
    <lineage>
        <taxon>Bacteria</taxon>
        <taxon>Bacillati</taxon>
        <taxon>Actinomycetota</taxon>
        <taxon>Actinomycetes</taxon>
        <taxon>Kitasatosporales</taxon>
        <taxon>Streptomycetaceae</taxon>
        <taxon>Streptomyces</taxon>
    </lineage>
</organism>
<evidence type="ECO:0000313" key="1">
    <source>
        <dbReference type="EMBL" id="NEE08354.1"/>
    </source>
</evidence>
<gene>
    <name evidence="1" type="ORF">G3M58_18090</name>
</gene>
<keyword evidence="1" id="KW-0645">Protease</keyword>
<dbReference type="EMBL" id="JAAGMN010001762">
    <property type="protein sequence ID" value="NEE08354.1"/>
    <property type="molecule type" value="Genomic_DNA"/>
</dbReference>
<comment type="caution">
    <text evidence="1">The sequence shown here is derived from an EMBL/GenBank/DDBJ whole genome shotgun (WGS) entry which is preliminary data.</text>
</comment>
<dbReference type="InterPro" id="IPR042097">
    <property type="entry name" value="Aminopeptidase_N-like_N_sf"/>
</dbReference>
<feature type="non-terminal residue" evidence="1">
    <location>
        <position position="129"/>
    </location>
</feature>
<dbReference type="SUPFAM" id="SSF63737">
    <property type="entry name" value="Leukotriene A4 hydrolase N-terminal domain"/>
    <property type="match status" value="1"/>
</dbReference>
<dbReference type="AlphaFoldDB" id="A0A6G3WSB9"/>
<keyword evidence="1" id="KW-0031">Aminopeptidase</keyword>
<accession>A0A6G3WSB9</accession>
<protein>
    <submittedName>
        <fullName evidence="1">Aminopeptidase N</fullName>
    </submittedName>
</protein>